<dbReference type="GO" id="GO:0051287">
    <property type="term" value="F:NAD binding"/>
    <property type="evidence" value="ECO:0007669"/>
    <property type="project" value="InterPro"/>
</dbReference>
<keyword evidence="6 10" id="KW-0560">Oxidoreductase</keyword>
<feature type="binding site" evidence="10">
    <location>
        <position position="303"/>
    </location>
    <ligand>
        <name>substrate</name>
    </ligand>
</feature>
<evidence type="ECO:0000256" key="3">
    <source>
        <dbReference type="ARBA" id="ARBA00022833"/>
    </source>
</evidence>
<evidence type="ECO:0000256" key="10">
    <source>
        <dbReference type="HAMAP-Rule" id="MF_00536"/>
    </source>
</evidence>
<evidence type="ECO:0000313" key="12">
    <source>
        <dbReference type="Proteomes" id="UP000823631"/>
    </source>
</evidence>
<feature type="binding site" evidence="10">
    <location>
        <position position="221"/>
    </location>
    <ligand>
        <name>a divalent metal cation</name>
        <dbReference type="ChEBI" id="CHEBI:60240"/>
        <note>ligand shared between dimeric partners</note>
    </ligand>
</feature>
<comment type="caution">
    <text evidence="11">The sequence shown here is derived from an EMBL/GenBank/DDBJ whole genome shotgun (WGS) entry which is preliminary data.</text>
</comment>
<dbReference type="Pfam" id="PF04166">
    <property type="entry name" value="PdxA"/>
    <property type="match status" value="1"/>
</dbReference>
<dbReference type="InterPro" id="IPR005255">
    <property type="entry name" value="PdxA_fam"/>
</dbReference>
<keyword evidence="5 10" id="KW-0521">NADP</keyword>
<evidence type="ECO:0000256" key="2">
    <source>
        <dbReference type="ARBA" id="ARBA00022723"/>
    </source>
</evidence>
<evidence type="ECO:0000256" key="6">
    <source>
        <dbReference type="ARBA" id="ARBA00023002"/>
    </source>
</evidence>
<comment type="pathway">
    <text evidence="10">Cofactor biosynthesis; pyridoxine 5'-phosphate biosynthesis; pyridoxine 5'-phosphate from D-erythrose 4-phosphate: step 4/5.</text>
</comment>
<comment type="similarity">
    <text evidence="10">Belongs to the PdxA family.</text>
</comment>
<proteinExistence type="inferred from homology"/>
<name>A0A9D9DE66_9GAMM</name>
<dbReference type="GO" id="GO:0050570">
    <property type="term" value="F:4-hydroxythreonine-4-phosphate dehydrogenase activity"/>
    <property type="evidence" value="ECO:0007669"/>
    <property type="project" value="UniProtKB-UniRule"/>
</dbReference>
<feature type="binding site" evidence="10">
    <location>
        <position position="277"/>
    </location>
    <ligand>
        <name>a divalent metal cation</name>
        <dbReference type="ChEBI" id="CHEBI:60240"/>
        <note>ligand shared between dimeric partners</note>
    </ligand>
</feature>
<comment type="cofactor">
    <cofactor evidence="10">
        <name>Zn(2+)</name>
        <dbReference type="ChEBI" id="CHEBI:29105"/>
    </cofactor>
    <cofactor evidence="10">
        <name>Mg(2+)</name>
        <dbReference type="ChEBI" id="CHEBI:18420"/>
    </cofactor>
    <cofactor evidence="10">
        <name>Co(2+)</name>
        <dbReference type="ChEBI" id="CHEBI:48828"/>
    </cofactor>
    <text evidence="10">Binds 1 divalent metal cation per subunit. Can use ions such as Zn(2+), Mg(2+) or Co(2+).</text>
</comment>
<dbReference type="HAMAP" id="MF_00536">
    <property type="entry name" value="PdxA"/>
    <property type="match status" value="1"/>
</dbReference>
<dbReference type="SUPFAM" id="SSF53659">
    <property type="entry name" value="Isocitrate/Isopropylmalate dehydrogenase-like"/>
    <property type="match status" value="1"/>
</dbReference>
<dbReference type="NCBIfam" id="TIGR00557">
    <property type="entry name" value="pdxA"/>
    <property type="match status" value="1"/>
</dbReference>
<evidence type="ECO:0000313" key="11">
    <source>
        <dbReference type="EMBL" id="MBO8416805.1"/>
    </source>
</evidence>
<feature type="binding site" evidence="10">
    <location>
        <position position="294"/>
    </location>
    <ligand>
        <name>substrate</name>
    </ligand>
</feature>
<gene>
    <name evidence="10 11" type="primary">pdxA</name>
    <name evidence="11" type="ORF">IAB19_10535</name>
</gene>
<feature type="binding site" evidence="10">
    <location>
        <position position="285"/>
    </location>
    <ligand>
        <name>substrate</name>
    </ligand>
</feature>
<dbReference type="PANTHER" id="PTHR30004">
    <property type="entry name" value="4-HYDROXYTHREONINE-4-PHOSPHATE DEHYDROGENASE"/>
    <property type="match status" value="1"/>
</dbReference>
<organism evidence="11 12">
    <name type="scientific">Candidatus Avisuccinivibrio stercorigallinarum</name>
    <dbReference type="NCBI Taxonomy" id="2840704"/>
    <lineage>
        <taxon>Bacteria</taxon>
        <taxon>Pseudomonadati</taxon>
        <taxon>Pseudomonadota</taxon>
        <taxon>Gammaproteobacteria</taxon>
        <taxon>Aeromonadales</taxon>
        <taxon>Succinivibrionaceae</taxon>
        <taxon>Succinivibrionaceae incertae sedis</taxon>
        <taxon>Candidatus Avisuccinivibrio</taxon>
    </lineage>
</organism>
<comment type="subunit">
    <text evidence="10">Homodimer.</text>
</comment>
<dbReference type="GO" id="GO:0050897">
    <property type="term" value="F:cobalt ion binding"/>
    <property type="evidence" value="ECO:0007669"/>
    <property type="project" value="UniProtKB-UniRule"/>
</dbReference>
<comment type="miscellaneous">
    <text evidence="10">The active site is located at the dimer interface.</text>
</comment>
<dbReference type="Proteomes" id="UP000823631">
    <property type="component" value="Unassembled WGS sequence"/>
</dbReference>
<evidence type="ECO:0000256" key="1">
    <source>
        <dbReference type="ARBA" id="ARBA00022490"/>
    </source>
</evidence>
<comment type="function">
    <text evidence="10">Catalyzes the NAD(P)-dependent oxidation of 4-(phosphooxy)-L-threonine (HTP) into 2-amino-3-oxo-4-(phosphooxy)butyric acid which spontaneously decarboxylates to form 3-amino-2-oxopropyl phosphate (AHAP).</text>
</comment>
<keyword evidence="1 10" id="KW-0963">Cytoplasm</keyword>
<dbReference type="EC" id="1.1.1.262" evidence="10"/>
<reference evidence="11" key="2">
    <citation type="journal article" date="2021" name="PeerJ">
        <title>Extensive microbial diversity within the chicken gut microbiome revealed by metagenomics and culture.</title>
        <authorList>
            <person name="Gilroy R."/>
            <person name="Ravi A."/>
            <person name="Getino M."/>
            <person name="Pursley I."/>
            <person name="Horton D.L."/>
            <person name="Alikhan N.F."/>
            <person name="Baker D."/>
            <person name="Gharbi K."/>
            <person name="Hall N."/>
            <person name="Watson M."/>
            <person name="Adriaenssens E.M."/>
            <person name="Foster-Nyarko E."/>
            <person name="Jarju S."/>
            <person name="Secka A."/>
            <person name="Antonio M."/>
            <person name="Oren A."/>
            <person name="Chaudhuri R.R."/>
            <person name="La Ragione R."/>
            <person name="Hildebrand F."/>
            <person name="Pallen M.J."/>
        </authorList>
    </citation>
    <scope>NUCLEOTIDE SEQUENCE</scope>
    <source>
        <strain evidence="11">17213</strain>
    </source>
</reference>
<dbReference type="PANTHER" id="PTHR30004:SF5">
    <property type="entry name" value="4-HYDROXYTHREONINE-4-PHOSPHATE DEHYDROGENASE"/>
    <property type="match status" value="1"/>
</dbReference>
<dbReference type="GO" id="GO:0000287">
    <property type="term" value="F:magnesium ion binding"/>
    <property type="evidence" value="ECO:0007669"/>
    <property type="project" value="UniProtKB-UniRule"/>
</dbReference>
<comment type="catalytic activity">
    <reaction evidence="10">
        <text>4-(phosphooxy)-L-threonine + NAD(+) = 3-amino-2-oxopropyl phosphate + CO2 + NADH</text>
        <dbReference type="Rhea" id="RHEA:32275"/>
        <dbReference type="ChEBI" id="CHEBI:16526"/>
        <dbReference type="ChEBI" id="CHEBI:57279"/>
        <dbReference type="ChEBI" id="CHEBI:57540"/>
        <dbReference type="ChEBI" id="CHEBI:57945"/>
        <dbReference type="ChEBI" id="CHEBI:58452"/>
        <dbReference type="EC" id="1.1.1.262"/>
    </reaction>
</comment>
<evidence type="ECO:0000256" key="7">
    <source>
        <dbReference type="ARBA" id="ARBA00023027"/>
    </source>
</evidence>
<reference evidence="11" key="1">
    <citation type="submission" date="2020-10" db="EMBL/GenBank/DDBJ databases">
        <authorList>
            <person name="Gilroy R."/>
        </authorList>
    </citation>
    <scope>NUCLEOTIDE SEQUENCE</scope>
    <source>
        <strain evidence="11">17213</strain>
    </source>
</reference>
<dbReference type="AlphaFoldDB" id="A0A9D9DE66"/>
<feature type="binding site" evidence="10">
    <location>
        <position position="146"/>
    </location>
    <ligand>
        <name>substrate</name>
    </ligand>
</feature>
<dbReference type="Gene3D" id="3.40.718.10">
    <property type="entry name" value="Isopropylmalate Dehydrogenase"/>
    <property type="match status" value="1"/>
</dbReference>
<dbReference type="GO" id="GO:0042823">
    <property type="term" value="P:pyridoxal phosphate biosynthetic process"/>
    <property type="evidence" value="ECO:0007669"/>
    <property type="project" value="UniProtKB-UniRule"/>
</dbReference>
<feature type="binding site" evidence="10">
    <location>
        <position position="176"/>
    </location>
    <ligand>
        <name>a divalent metal cation</name>
        <dbReference type="ChEBI" id="CHEBI:60240"/>
        <note>ligand shared between dimeric partners</note>
    </ligand>
</feature>
<keyword evidence="2 10" id="KW-0479">Metal-binding</keyword>
<keyword evidence="7 10" id="KW-0520">NAD</keyword>
<protein>
    <recommendedName>
        <fullName evidence="10">4-hydroxythreonine-4-phosphate dehydrogenase</fullName>
        <ecNumber evidence="10">1.1.1.262</ecNumber>
    </recommendedName>
    <alternativeName>
        <fullName evidence="10">4-(phosphohydroxy)-L-threonine dehydrogenase</fullName>
    </alternativeName>
</protein>
<sequence>MAETKKAQRIVITAGEPAGIGPELMYHLAKHDFDNELIIIADPDLIAERLKIFPDGEQIKIKLCQPAQEHQEHEIAPSRKGELTVLPLKLAVPSVPGKLDPKNAPYVLHSLDRAHEGLISGEFAALVTAPVSKSVLDGCGVKFTGHTEYLQQKCGVKRVVMLLGCPQMKVALATTHLPLKDVPAAITEEVLTEVITILNHDLKTKFGIKTPRIYVAGLNPHAGEDGHLGREELEVIIPTLEKLRAEQGFNLAGPLPADTLFTPQYLADASAFLTMYHDQGLPVLKYAGFDQGYNTTLGLPYIRTSVDHGTALNIAGSGKADPSSLFAAIALAEEMAAHQAAAQAQ</sequence>
<keyword evidence="8 10" id="KW-0664">Pyridoxine biosynthesis</keyword>
<dbReference type="EMBL" id="JADINH010000210">
    <property type="protein sequence ID" value="MBO8416805.1"/>
    <property type="molecule type" value="Genomic_DNA"/>
</dbReference>
<dbReference type="InterPro" id="IPR037510">
    <property type="entry name" value="PdxA"/>
</dbReference>
<evidence type="ECO:0000256" key="5">
    <source>
        <dbReference type="ARBA" id="ARBA00022857"/>
    </source>
</evidence>
<evidence type="ECO:0000256" key="9">
    <source>
        <dbReference type="ARBA" id="ARBA00023285"/>
    </source>
</evidence>
<comment type="subcellular location">
    <subcellularLocation>
        <location evidence="10">Cytoplasm</location>
    </subcellularLocation>
</comment>
<dbReference type="GO" id="GO:0005737">
    <property type="term" value="C:cytoplasm"/>
    <property type="evidence" value="ECO:0007669"/>
    <property type="project" value="UniProtKB-SubCell"/>
</dbReference>
<evidence type="ECO:0000256" key="8">
    <source>
        <dbReference type="ARBA" id="ARBA00023096"/>
    </source>
</evidence>
<feature type="binding site" evidence="10">
    <location>
        <position position="147"/>
    </location>
    <ligand>
        <name>substrate</name>
    </ligand>
</feature>
<dbReference type="GO" id="GO:0008615">
    <property type="term" value="P:pyridoxine biosynthetic process"/>
    <property type="evidence" value="ECO:0007669"/>
    <property type="project" value="UniProtKB-UniRule"/>
</dbReference>
<keyword evidence="4 10" id="KW-0460">Magnesium</keyword>
<keyword evidence="3 10" id="KW-0862">Zinc</keyword>
<dbReference type="GO" id="GO:0008270">
    <property type="term" value="F:zinc ion binding"/>
    <property type="evidence" value="ECO:0007669"/>
    <property type="project" value="UniProtKB-UniRule"/>
</dbReference>
<accession>A0A9D9DE66</accession>
<keyword evidence="9 10" id="KW-0170">Cobalt</keyword>
<evidence type="ECO:0000256" key="4">
    <source>
        <dbReference type="ARBA" id="ARBA00022842"/>
    </source>
</evidence>